<dbReference type="RefSeq" id="WP_058929775.1">
    <property type="nucleotide sequence ID" value="NZ_CP013747.1"/>
</dbReference>
<evidence type="ECO:0000313" key="2">
    <source>
        <dbReference type="Proteomes" id="UP000065151"/>
    </source>
</evidence>
<proteinExistence type="predicted"/>
<dbReference type="InterPro" id="IPR032710">
    <property type="entry name" value="NTF2-like_dom_sf"/>
</dbReference>
<organism evidence="1">
    <name type="scientific">Pseudarthrobacter sulfonivorans</name>
    <dbReference type="NCBI Taxonomy" id="121292"/>
    <lineage>
        <taxon>Bacteria</taxon>
        <taxon>Bacillati</taxon>
        <taxon>Actinomycetota</taxon>
        <taxon>Actinomycetes</taxon>
        <taxon>Micrococcales</taxon>
        <taxon>Micrococcaceae</taxon>
        <taxon>Pseudarthrobacter</taxon>
    </lineage>
</organism>
<evidence type="ECO:0000313" key="1">
    <source>
        <dbReference type="EMBL" id="ALV40605.1"/>
    </source>
</evidence>
<dbReference type="Gene3D" id="3.10.450.50">
    <property type="match status" value="1"/>
</dbReference>
<dbReference type="STRING" id="121292.AU252_04995"/>
<dbReference type="SUPFAM" id="SSF54427">
    <property type="entry name" value="NTF2-like"/>
    <property type="match status" value="1"/>
</dbReference>
<dbReference type="EMBL" id="CP013747">
    <property type="protein sequence ID" value="ALV40605.1"/>
    <property type="molecule type" value="Genomic_DNA"/>
</dbReference>
<name>A0A0U3Q8I3_9MICC</name>
<dbReference type="AlphaFoldDB" id="A0A0U3Q8I3"/>
<evidence type="ECO:0008006" key="3">
    <source>
        <dbReference type="Google" id="ProtNLM"/>
    </source>
</evidence>
<dbReference type="Pfam" id="PF14025">
    <property type="entry name" value="DUF4241"/>
    <property type="match status" value="1"/>
</dbReference>
<reference evidence="1 2" key="1">
    <citation type="submission" date="2015-12" db="EMBL/GenBank/DDBJ databases">
        <authorList>
            <person name="Shamseldin A."/>
            <person name="Moawad H."/>
            <person name="Abd El-Rahim W.M."/>
            <person name="Sadowsky M.J."/>
        </authorList>
    </citation>
    <scope>NUCLEOTIDE SEQUENCE [LARGE SCALE GENOMIC DNA]</scope>
    <source>
        <strain evidence="1 2">Ar51</strain>
    </source>
</reference>
<dbReference type="KEGG" id="psul:AU252_04995"/>
<sequence>MTQDEVRGRIEAFVADFHSRWQRSGKSPGMFAFDPAVFQAWADELADLVATHCTPGVRTGQEGALSSSPAHHPSAEQITDVEVDEDTATVRSVIQTAGNTTFYYEYQLLRGDDGWRISHLSTFLDPPGTPLIDPARAEALLQSATPDATLPDLPAQLELDIPGLFTAGRVVAPFGEPAPLEVLHLGKLTCASGVLTVLDLGSVDAHFVPLARRIMPGTYAVEVATAAEMTVAVRLLLSEAPAVSWHPAEFTDGTHGVGVDAGNVAILDVGSLVKCQAQRVEAMFQEHVERLMETPGTMFGLAGEVADAVMVSSGYGDGTYPCYWGLTADGSLTSLVVDFRVLAENILRTSRVPFQPGPVSTPELAGHELQITADDGSFVVSSRGEDITGLRVLAPDGALLLDGDHLGTFITGGISSRTWSPDAPPPPGSVLEVTEYLGYRHI</sequence>
<protein>
    <recommendedName>
        <fullName evidence="3">DUF4241 domain-containing protein</fullName>
    </recommendedName>
</protein>
<dbReference type="InterPro" id="IPR025335">
    <property type="entry name" value="DUF4241"/>
</dbReference>
<gene>
    <name evidence="1" type="ORF">AU252_04995</name>
</gene>
<accession>A0A0U3Q8I3</accession>
<dbReference type="Proteomes" id="UP000065151">
    <property type="component" value="Chromosome"/>
</dbReference>